<accession>A0ABS8T1X6</accession>
<comment type="caution">
    <text evidence="1">The sequence shown here is derived from an EMBL/GenBank/DDBJ whole genome shotgun (WGS) entry which is preliminary data.</text>
</comment>
<name>A0ABS8T1X6_DATST</name>
<sequence length="205" mass="23547">MADSFMQHLLSRYPNEDEQIKEFNTHIFNCYLLHLKTMKVPPQCPLGAEHNPSEKASKHSTNEEEEPLWSICSIINRFEREVIDIENNVFQEYCSNCVLRAGWGGMCTQKHNGSVPWYRHPLYQHDCRITLLYCNIHMSYEWQCSLVQMAAISLSLVLKTDHSGSSPLIGRTLCSILQWGSSITRIALEFTSKGLNGILAWYSFG</sequence>
<dbReference type="Proteomes" id="UP000823775">
    <property type="component" value="Unassembled WGS sequence"/>
</dbReference>
<dbReference type="EMBL" id="JACEIK010001009">
    <property type="protein sequence ID" value="MCD7464986.1"/>
    <property type="molecule type" value="Genomic_DNA"/>
</dbReference>
<reference evidence="1 2" key="1">
    <citation type="journal article" date="2021" name="BMC Genomics">
        <title>Datura genome reveals duplications of psychoactive alkaloid biosynthetic genes and high mutation rate following tissue culture.</title>
        <authorList>
            <person name="Rajewski A."/>
            <person name="Carter-House D."/>
            <person name="Stajich J."/>
            <person name="Litt A."/>
        </authorList>
    </citation>
    <scope>NUCLEOTIDE SEQUENCE [LARGE SCALE GENOMIC DNA]</scope>
    <source>
        <strain evidence="1">AR-01</strain>
    </source>
</reference>
<protein>
    <submittedName>
        <fullName evidence="1">Uncharacterized protein</fullName>
    </submittedName>
</protein>
<gene>
    <name evidence="1" type="ORF">HAX54_000338</name>
</gene>
<evidence type="ECO:0000313" key="1">
    <source>
        <dbReference type="EMBL" id="MCD7464986.1"/>
    </source>
</evidence>
<keyword evidence="2" id="KW-1185">Reference proteome</keyword>
<proteinExistence type="predicted"/>
<evidence type="ECO:0000313" key="2">
    <source>
        <dbReference type="Proteomes" id="UP000823775"/>
    </source>
</evidence>
<organism evidence="1 2">
    <name type="scientific">Datura stramonium</name>
    <name type="common">Jimsonweed</name>
    <name type="synonym">Common thornapple</name>
    <dbReference type="NCBI Taxonomy" id="4076"/>
    <lineage>
        <taxon>Eukaryota</taxon>
        <taxon>Viridiplantae</taxon>
        <taxon>Streptophyta</taxon>
        <taxon>Embryophyta</taxon>
        <taxon>Tracheophyta</taxon>
        <taxon>Spermatophyta</taxon>
        <taxon>Magnoliopsida</taxon>
        <taxon>eudicotyledons</taxon>
        <taxon>Gunneridae</taxon>
        <taxon>Pentapetalae</taxon>
        <taxon>asterids</taxon>
        <taxon>lamiids</taxon>
        <taxon>Solanales</taxon>
        <taxon>Solanaceae</taxon>
        <taxon>Solanoideae</taxon>
        <taxon>Datureae</taxon>
        <taxon>Datura</taxon>
    </lineage>
</organism>